<evidence type="ECO:0000313" key="2">
    <source>
        <dbReference type="EMBL" id="MEL1245658.1"/>
    </source>
</evidence>
<reference evidence="2 3" key="1">
    <citation type="submission" date="2024-04" db="EMBL/GenBank/DDBJ databases">
        <title>Flavobacterium sp. DGU11 16S ribosomal RNA gene Genome sequencing and assembly.</title>
        <authorList>
            <person name="Park S."/>
        </authorList>
    </citation>
    <scope>NUCLEOTIDE SEQUENCE [LARGE SCALE GENOMIC DNA]</scope>
    <source>
        <strain evidence="2 3">DGU11</strain>
    </source>
</reference>
<dbReference type="RefSeq" id="WP_341697952.1">
    <property type="nucleotide sequence ID" value="NZ_JBBYHR010000009.1"/>
</dbReference>
<dbReference type="PANTHER" id="PTHR36974">
    <property type="entry name" value="MEMBRANE PROTEIN-RELATED"/>
    <property type="match status" value="1"/>
</dbReference>
<name>A0ABU9HZS1_9FLAO</name>
<proteinExistence type="predicted"/>
<accession>A0ABU9HZS1</accession>
<feature type="transmembrane region" description="Helical" evidence="1">
    <location>
        <begin position="116"/>
        <end position="136"/>
    </location>
</feature>
<keyword evidence="1" id="KW-1133">Transmembrane helix</keyword>
<keyword evidence="1" id="KW-0812">Transmembrane</keyword>
<feature type="transmembrane region" description="Helical" evidence="1">
    <location>
        <begin position="51"/>
        <end position="70"/>
    </location>
</feature>
<feature type="transmembrane region" description="Helical" evidence="1">
    <location>
        <begin position="77"/>
        <end position="96"/>
    </location>
</feature>
<organism evidence="2 3">
    <name type="scientific">Flavobacterium arundinis</name>
    <dbReference type="NCBI Taxonomy" id="3139143"/>
    <lineage>
        <taxon>Bacteria</taxon>
        <taxon>Pseudomonadati</taxon>
        <taxon>Bacteroidota</taxon>
        <taxon>Flavobacteriia</taxon>
        <taxon>Flavobacteriales</taxon>
        <taxon>Flavobacteriaceae</taxon>
        <taxon>Flavobacterium</taxon>
    </lineage>
</organism>
<evidence type="ECO:0000313" key="3">
    <source>
        <dbReference type="Proteomes" id="UP001464555"/>
    </source>
</evidence>
<comment type="caution">
    <text evidence="2">The sequence shown here is derived from an EMBL/GenBank/DDBJ whole genome shotgun (WGS) entry which is preliminary data.</text>
</comment>
<feature type="transmembrane region" description="Helical" evidence="1">
    <location>
        <begin position="12"/>
        <end position="31"/>
    </location>
</feature>
<dbReference type="PANTHER" id="PTHR36974:SF1">
    <property type="entry name" value="DOXX FAMILY MEMBRANE PROTEIN"/>
    <property type="match status" value="1"/>
</dbReference>
<evidence type="ECO:0000256" key="1">
    <source>
        <dbReference type="SAM" id="Phobius"/>
    </source>
</evidence>
<gene>
    <name evidence="2" type="ORF">AAEO56_15395</name>
</gene>
<dbReference type="EMBL" id="JBBYHR010000009">
    <property type="protein sequence ID" value="MEL1245658.1"/>
    <property type="molecule type" value="Genomic_DNA"/>
</dbReference>
<evidence type="ECO:0008006" key="4">
    <source>
        <dbReference type="Google" id="ProtNLM"/>
    </source>
</evidence>
<keyword evidence="3" id="KW-1185">Reference proteome</keyword>
<protein>
    <recommendedName>
        <fullName evidence="4">DoxX family membrane protein</fullName>
    </recommendedName>
</protein>
<sequence length="148" mass="16472">MEKNIATSKAQDVFRILLGLLLLFTGTSHLTFARTDFLAQVPNWVPLSDDLVVLLSGGVELALGLSLILLGKYKVWVGWAAAIFFIAIFPGNYAQYKNHVDAFGLNTDNLRLIRLFMQPLLVIWPLWSTGAWKAAFGASPQPSPRERE</sequence>
<keyword evidence="1" id="KW-0472">Membrane</keyword>
<dbReference type="Proteomes" id="UP001464555">
    <property type="component" value="Unassembled WGS sequence"/>
</dbReference>